<evidence type="ECO:0000256" key="2">
    <source>
        <dbReference type="ARBA" id="ARBA00023015"/>
    </source>
</evidence>
<keyword evidence="4" id="KW-0804">Transcription</keyword>
<keyword evidence="7" id="KW-1185">Reference proteome</keyword>
<dbReference type="Gene3D" id="3.40.190.10">
    <property type="entry name" value="Periplasmic binding protein-like II"/>
    <property type="match status" value="2"/>
</dbReference>
<keyword evidence="2" id="KW-0805">Transcription regulation</keyword>
<dbReference type="Gene3D" id="1.10.10.10">
    <property type="entry name" value="Winged helix-like DNA-binding domain superfamily/Winged helix DNA-binding domain"/>
    <property type="match status" value="1"/>
</dbReference>
<gene>
    <name evidence="6" type="ORF">KUV26_17935</name>
</gene>
<dbReference type="PANTHER" id="PTHR30537">
    <property type="entry name" value="HTH-TYPE TRANSCRIPTIONAL REGULATOR"/>
    <property type="match status" value="1"/>
</dbReference>
<proteinExistence type="inferred from homology"/>
<dbReference type="PRINTS" id="PR00039">
    <property type="entry name" value="HTHLYSR"/>
</dbReference>
<evidence type="ECO:0000256" key="3">
    <source>
        <dbReference type="ARBA" id="ARBA00023125"/>
    </source>
</evidence>
<comment type="similarity">
    <text evidence="1">Belongs to the LysR transcriptional regulatory family.</text>
</comment>
<evidence type="ECO:0000256" key="1">
    <source>
        <dbReference type="ARBA" id="ARBA00009437"/>
    </source>
</evidence>
<evidence type="ECO:0000256" key="4">
    <source>
        <dbReference type="ARBA" id="ARBA00023163"/>
    </source>
</evidence>
<sequence length="293" mass="32233">MNTFPSLTSLRAFSVVGNCLSVTGAARQLGVTQSAVSRQVKALEDALDLKLFDRVGNSISLTDEGRVLHQRVFETFGLLENAVGEATGSLQRHKINLLAPPTLASRWLTRRLSSYPQRFPGVELAVHTEPWPDIRMDCVVQFGAHPTAGSEHVQLLVEQHIAVCSPTLFEDREAMRASCLLHVFDKGVRFPLWEDWLALESDNPDIPSGTSMEFATLELAIQAAKNSVGVAVVDRNMIEYELNAGSLVQISPTTVVGPNGYWLEISEEQQAKTRSVQFFRWLRGVAGLTAGAF</sequence>
<dbReference type="SUPFAM" id="SSF46785">
    <property type="entry name" value="Winged helix' DNA-binding domain"/>
    <property type="match status" value="1"/>
</dbReference>
<evidence type="ECO:0000313" key="7">
    <source>
        <dbReference type="Proteomes" id="UP000766629"/>
    </source>
</evidence>
<dbReference type="Pfam" id="PF03466">
    <property type="entry name" value="LysR_substrate"/>
    <property type="match status" value="1"/>
</dbReference>
<dbReference type="SUPFAM" id="SSF53850">
    <property type="entry name" value="Periplasmic binding protein-like II"/>
    <property type="match status" value="1"/>
</dbReference>
<reference evidence="6 7" key="1">
    <citation type="submission" date="2021-06" db="EMBL/GenBank/DDBJ databases">
        <title>50 bacteria genomes isolated from Dapeng, Shenzhen, China.</title>
        <authorList>
            <person name="Zheng W."/>
            <person name="Yu S."/>
            <person name="Huang Y."/>
        </authorList>
    </citation>
    <scope>NUCLEOTIDE SEQUENCE [LARGE SCALE GENOMIC DNA]</scope>
    <source>
        <strain evidence="6 7">DP1N14-2</strain>
    </source>
</reference>
<dbReference type="InterPro" id="IPR005119">
    <property type="entry name" value="LysR_subst-bd"/>
</dbReference>
<dbReference type="PANTHER" id="PTHR30537:SF58">
    <property type="entry name" value="HTH-TYPE TRANSCRIPTIONAL REGULATOR PERR"/>
    <property type="match status" value="1"/>
</dbReference>
<organism evidence="6 7">
    <name type="scientific">Leisingera daeponensis</name>
    <dbReference type="NCBI Taxonomy" id="405746"/>
    <lineage>
        <taxon>Bacteria</taxon>
        <taxon>Pseudomonadati</taxon>
        <taxon>Pseudomonadota</taxon>
        <taxon>Alphaproteobacteria</taxon>
        <taxon>Rhodobacterales</taxon>
        <taxon>Roseobacteraceae</taxon>
        <taxon>Leisingera</taxon>
    </lineage>
</organism>
<dbReference type="EMBL" id="JAHVJA010000009">
    <property type="protein sequence ID" value="MBY6141322.1"/>
    <property type="molecule type" value="Genomic_DNA"/>
</dbReference>
<dbReference type="InterPro" id="IPR036390">
    <property type="entry name" value="WH_DNA-bd_sf"/>
</dbReference>
<dbReference type="InterPro" id="IPR058163">
    <property type="entry name" value="LysR-type_TF_proteobact-type"/>
</dbReference>
<dbReference type="InterPro" id="IPR036388">
    <property type="entry name" value="WH-like_DNA-bd_sf"/>
</dbReference>
<dbReference type="Pfam" id="PF00126">
    <property type="entry name" value="HTH_1"/>
    <property type="match status" value="1"/>
</dbReference>
<accession>A0ABS7NKF5</accession>
<comment type="caution">
    <text evidence="6">The sequence shown here is derived from an EMBL/GenBank/DDBJ whole genome shotgun (WGS) entry which is preliminary data.</text>
</comment>
<dbReference type="InterPro" id="IPR000847">
    <property type="entry name" value="LysR_HTH_N"/>
</dbReference>
<dbReference type="RefSeq" id="WP_222509396.1">
    <property type="nucleotide sequence ID" value="NZ_JAHVJA010000009.1"/>
</dbReference>
<dbReference type="PROSITE" id="PS50931">
    <property type="entry name" value="HTH_LYSR"/>
    <property type="match status" value="1"/>
</dbReference>
<dbReference type="Proteomes" id="UP000766629">
    <property type="component" value="Unassembled WGS sequence"/>
</dbReference>
<feature type="domain" description="HTH lysR-type" evidence="5">
    <location>
        <begin position="5"/>
        <end position="62"/>
    </location>
</feature>
<evidence type="ECO:0000259" key="5">
    <source>
        <dbReference type="PROSITE" id="PS50931"/>
    </source>
</evidence>
<protein>
    <submittedName>
        <fullName evidence="6">LysR family transcriptional regulator</fullName>
    </submittedName>
</protein>
<evidence type="ECO:0000313" key="6">
    <source>
        <dbReference type="EMBL" id="MBY6141322.1"/>
    </source>
</evidence>
<keyword evidence="3" id="KW-0238">DNA-binding</keyword>
<name>A0ABS7NKF5_9RHOB</name>